<dbReference type="SUPFAM" id="SSF158472">
    <property type="entry name" value="HAMP domain-like"/>
    <property type="match status" value="1"/>
</dbReference>
<keyword evidence="3" id="KW-0472">Membrane</keyword>
<evidence type="ECO:0000313" key="6">
    <source>
        <dbReference type="Proteomes" id="UP000622890"/>
    </source>
</evidence>
<dbReference type="GO" id="GO:0006935">
    <property type="term" value="P:chemotaxis"/>
    <property type="evidence" value="ECO:0007669"/>
    <property type="project" value="UniProtKB-KW"/>
</dbReference>
<dbReference type="GO" id="GO:0005886">
    <property type="term" value="C:plasma membrane"/>
    <property type="evidence" value="ECO:0007669"/>
    <property type="project" value="TreeGrafter"/>
</dbReference>
<comment type="caution">
    <text evidence="5">The sequence shown here is derived from an EMBL/GenBank/DDBJ whole genome shotgun (WGS) entry which is preliminary data.</text>
</comment>
<dbReference type="Gene3D" id="6.10.340.10">
    <property type="match status" value="1"/>
</dbReference>
<dbReference type="GO" id="GO:0004888">
    <property type="term" value="F:transmembrane signaling receptor activity"/>
    <property type="evidence" value="ECO:0007669"/>
    <property type="project" value="TreeGrafter"/>
</dbReference>
<reference evidence="5" key="1">
    <citation type="submission" date="2021-01" db="EMBL/GenBank/DDBJ databases">
        <title>Genome sequence of strain Noviherbaspirillum sp. DKR-6.</title>
        <authorList>
            <person name="Chaudhary D.K."/>
        </authorList>
    </citation>
    <scope>NUCLEOTIDE SEQUENCE</scope>
    <source>
        <strain evidence="5">DKR-6</strain>
    </source>
</reference>
<dbReference type="Pfam" id="PF12729">
    <property type="entry name" value="4HB_MCP_1"/>
    <property type="match status" value="1"/>
</dbReference>
<evidence type="ECO:0000259" key="4">
    <source>
        <dbReference type="PROSITE" id="PS50885"/>
    </source>
</evidence>
<dbReference type="EMBL" id="JAEPBG010000001">
    <property type="protein sequence ID" value="MBK4733992.1"/>
    <property type="molecule type" value="Genomic_DNA"/>
</dbReference>
<dbReference type="PANTHER" id="PTHR43531:SF11">
    <property type="entry name" value="METHYL-ACCEPTING CHEMOTAXIS PROTEIN 3"/>
    <property type="match status" value="1"/>
</dbReference>
<dbReference type="Proteomes" id="UP000622890">
    <property type="component" value="Unassembled WGS sequence"/>
</dbReference>
<keyword evidence="6" id="KW-1185">Reference proteome</keyword>
<sequence length="246" mass="26961">MNALTKLRIGNRLAASFALILLLSVVSAGFGMWQLHAMAEDARLMMERPLAKERLASDWARLTSSTIRRTMAIARSSDASLTNFFADDIVYTTKAISDIQKQIEPLLESDAEKALYDKLSANRKKYIALREVAVKEKAAGNQEAALRVLEQEFTPQAKRYEDSMKDLLTFQRSAIDALSKQIAEAAQRGLMLQGVFAVLVLALGALCSLLIARSITRPLTDAVAAAERVAAGDLSADIRSSSRDEI</sequence>
<dbReference type="InterPro" id="IPR051310">
    <property type="entry name" value="MCP_chemotaxis"/>
</dbReference>
<keyword evidence="1" id="KW-0145">Chemotaxis</keyword>
<dbReference type="InterPro" id="IPR003660">
    <property type="entry name" value="HAMP_dom"/>
</dbReference>
<feature type="non-terminal residue" evidence="5">
    <location>
        <position position="246"/>
    </location>
</feature>
<comment type="similarity">
    <text evidence="2">Belongs to the methyl-accepting chemotaxis (MCP) protein family.</text>
</comment>
<keyword evidence="3" id="KW-1133">Transmembrane helix</keyword>
<proteinExistence type="inferred from homology"/>
<protein>
    <submittedName>
        <fullName evidence="5">MCP four helix bundle domain-containing protein</fullName>
    </submittedName>
</protein>
<accession>A0A934W4K8</accession>
<gene>
    <name evidence="5" type="ORF">JJB74_05145</name>
</gene>
<organism evidence="5 6">
    <name type="scientific">Noviherbaspirillum pedocola</name>
    <dbReference type="NCBI Taxonomy" id="2801341"/>
    <lineage>
        <taxon>Bacteria</taxon>
        <taxon>Pseudomonadati</taxon>
        <taxon>Pseudomonadota</taxon>
        <taxon>Betaproteobacteria</taxon>
        <taxon>Burkholderiales</taxon>
        <taxon>Oxalobacteraceae</taxon>
        <taxon>Noviherbaspirillum</taxon>
    </lineage>
</organism>
<evidence type="ECO:0000256" key="1">
    <source>
        <dbReference type="ARBA" id="ARBA00022500"/>
    </source>
</evidence>
<dbReference type="InterPro" id="IPR024478">
    <property type="entry name" value="HlyB_4HB_MCP"/>
</dbReference>
<evidence type="ECO:0000256" key="2">
    <source>
        <dbReference type="ARBA" id="ARBA00029447"/>
    </source>
</evidence>
<feature type="transmembrane region" description="Helical" evidence="3">
    <location>
        <begin position="190"/>
        <end position="212"/>
    </location>
</feature>
<evidence type="ECO:0000256" key="3">
    <source>
        <dbReference type="SAM" id="Phobius"/>
    </source>
</evidence>
<dbReference type="CDD" id="cd19411">
    <property type="entry name" value="MCP2201-like_sensor"/>
    <property type="match status" value="1"/>
</dbReference>
<keyword evidence="3" id="KW-0812">Transmembrane</keyword>
<dbReference type="Pfam" id="PF00672">
    <property type="entry name" value="HAMP"/>
    <property type="match status" value="1"/>
</dbReference>
<dbReference type="InterPro" id="IPR047347">
    <property type="entry name" value="YvaQ-like_sensor"/>
</dbReference>
<dbReference type="PANTHER" id="PTHR43531">
    <property type="entry name" value="PROTEIN ICFG"/>
    <property type="match status" value="1"/>
</dbReference>
<dbReference type="PROSITE" id="PS50885">
    <property type="entry name" value="HAMP"/>
    <property type="match status" value="1"/>
</dbReference>
<name>A0A934W4K8_9BURK</name>
<dbReference type="RefSeq" id="WP_200590783.1">
    <property type="nucleotide sequence ID" value="NZ_JAEPBG010000001.1"/>
</dbReference>
<evidence type="ECO:0000313" key="5">
    <source>
        <dbReference type="EMBL" id="MBK4733992.1"/>
    </source>
</evidence>
<dbReference type="GO" id="GO:0007165">
    <property type="term" value="P:signal transduction"/>
    <property type="evidence" value="ECO:0007669"/>
    <property type="project" value="InterPro"/>
</dbReference>
<feature type="domain" description="HAMP" evidence="4">
    <location>
        <begin position="213"/>
        <end position="246"/>
    </location>
</feature>
<dbReference type="AlphaFoldDB" id="A0A934W4K8"/>